<keyword evidence="1" id="KW-0472">Membrane</keyword>
<feature type="transmembrane region" description="Helical" evidence="1">
    <location>
        <begin position="82"/>
        <end position="100"/>
    </location>
</feature>
<name>A0ABD6CFB5_9EURY</name>
<gene>
    <name evidence="2" type="ORF">ACFR9U_16785</name>
</gene>
<dbReference type="RefSeq" id="WP_247378295.1">
    <property type="nucleotide sequence ID" value="NZ_JALLGV010000005.1"/>
</dbReference>
<dbReference type="InterPro" id="IPR046739">
    <property type="entry name" value="DUF6789"/>
</dbReference>
<feature type="transmembrane region" description="Helical" evidence="1">
    <location>
        <begin position="107"/>
        <end position="131"/>
    </location>
</feature>
<evidence type="ECO:0000313" key="3">
    <source>
        <dbReference type="Proteomes" id="UP001597119"/>
    </source>
</evidence>
<dbReference type="Proteomes" id="UP001597119">
    <property type="component" value="Unassembled WGS sequence"/>
</dbReference>
<protein>
    <submittedName>
        <fullName evidence="2">DUF6789 family protein</fullName>
    </submittedName>
</protein>
<dbReference type="Pfam" id="PF20587">
    <property type="entry name" value="DUF6789"/>
    <property type="match status" value="1"/>
</dbReference>
<feature type="transmembrane region" description="Helical" evidence="1">
    <location>
        <begin position="6"/>
        <end position="25"/>
    </location>
</feature>
<reference evidence="2 3" key="1">
    <citation type="journal article" date="2019" name="Int. J. Syst. Evol. Microbiol.">
        <title>The Global Catalogue of Microorganisms (GCM) 10K type strain sequencing project: providing services to taxonomists for standard genome sequencing and annotation.</title>
        <authorList>
            <consortium name="The Broad Institute Genomics Platform"/>
            <consortium name="The Broad Institute Genome Sequencing Center for Infectious Disease"/>
            <person name="Wu L."/>
            <person name="Ma J."/>
        </authorList>
    </citation>
    <scope>NUCLEOTIDE SEQUENCE [LARGE SCALE GENOMIC DNA]</scope>
    <source>
        <strain evidence="2 3">CGMCC 1.12125</strain>
    </source>
</reference>
<feature type="transmembrane region" description="Helical" evidence="1">
    <location>
        <begin position="50"/>
        <end position="70"/>
    </location>
</feature>
<proteinExistence type="predicted"/>
<sequence>MNRPASAIVGGVVGTAVMSMILAMVEVESRYAIGLFEAIARFARVPGNQFLGFVIFALVGTVAWPLLFLGLERYLVPDSDPAVRGLLMGVLLWIGFAIIGRGTITGVLLIVYLAFSLVAHLAYGFTMGAVYDRLSREPV</sequence>
<dbReference type="EMBL" id="JBHUDJ010000014">
    <property type="protein sequence ID" value="MFD1588637.1"/>
    <property type="molecule type" value="Genomic_DNA"/>
</dbReference>
<dbReference type="AlphaFoldDB" id="A0ABD6CFB5"/>
<accession>A0ABD6CFB5</accession>
<keyword evidence="1" id="KW-0812">Transmembrane</keyword>
<comment type="caution">
    <text evidence="2">The sequence shown here is derived from an EMBL/GenBank/DDBJ whole genome shotgun (WGS) entry which is preliminary data.</text>
</comment>
<evidence type="ECO:0000256" key="1">
    <source>
        <dbReference type="SAM" id="Phobius"/>
    </source>
</evidence>
<organism evidence="2 3">
    <name type="scientific">Halorientalis brevis</name>
    <dbReference type="NCBI Taxonomy" id="1126241"/>
    <lineage>
        <taxon>Archaea</taxon>
        <taxon>Methanobacteriati</taxon>
        <taxon>Methanobacteriota</taxon>
        <taxon>Stenosarchaea group</taxon>
        <taxon>Halobacteria</taxon>
        <taxon>Halobacteriales</taxon>
        <taxon>Haloarculaceae</taxon>
        <taxon>Halorientalis</taxon>
    </lineage>
</organism>
<keyword evidence="3" id="KW-1185">Reference proteome</keyword>
<keyword evidence="1" id="KW-1133">Transmembrane helix</keyword>
<evidence type="ECO:0000313" key="2">
    <source>
        <dbReference type="EMBL" id="MFD1588637.1"/>
    </source>
</evidence>